<dbReference type="AlphaFoldDB" id="A0A0L8BFT8"/>
<protein>
    <submittedName>
        <fullName evidence="4">Flavin reductase</fullName>
    </submittedName>
</protein>
<dbReference type="OrthoDB" id="9792858at2"/>
<name>A0A0L8BFT8_ENSAD</name>
<dbReference type="PANTHER" id="PTHR30466:SF11">
    <property type="entry name" value="FLAVIN-DEPENDENT MONOOXYGENASE, REDUCTASE SUBUNIT HSAB"/>
    <property type="match status" value="1"/>
</dbReference>
<dbReference type="SMART" id="SM00903">
    <property type="entry name" value="Flavin_Reduct"/>
    <property type="match status" value="1"/>
</dbReference>
<dbReference type="Pfam" id="PF01613">
    <property type="entry name" value="Flavin_Reduct"/>
    <property type="match status" value="1"/>
</dbReference>
<reference evidence="5" key="1">
    <citation type="submission" date="2015-07" db="EMBL/GenBank/DDBJ databases">
        <title>Whole genome sequence of an Ensifer adhaerens strain isolated from a cave pool in the Wind Cave National Park.</title>
        <authorList>
            <person name="Eng W.W.H."/>
            <person name="Gan H.M."/>
            <person name="Barton H.A."/>
            <person name="Savka M.A."/>
        </authorList>
    </citation>
    <scope>NUCLEOTIDE SEQUENCE [LARGE SCALE GENOMIC DNA]</scope>
    <source>
        <strain evidence="5">SD006</strain>
    </source>
</reference>
<dbReference type="InterPro" id="IPR050268">
    <property type="entry name" value="NADH-dep_flavin_reductase"/>
</dbReference>
<dbReference type="EMBL" id="LGAP01000039">
    <property type="protein sequence ID" value="KOF13380.1"/>
    <property type="molecule type" value="Genomic_DNA"/>
</dbReference>
<keyword evidence="2" id="KW-0560">Oxidoreductase</keyword>
<gene>
    <name evidence="4" type="ORF">AC244_31550</name>
</gene>
<evidence type="ECO:0000313" key="4">
    <source>
        <dbReference type="EMBL" id="KOF13380.1"/>
    </source>
</evidence>
<dbReference type="GO" id="GO:0010181">
    <property type="term" value="F:FMN binding"/>
    <property type="evidence" value="ECO:0007669"/>
    <property type="project" value="InterPro"/>
</dbReference>
<dbReference type="GO" id="GO:0042602">
    <property type="term" value="F:riboflavin reductase (NADPH) activity"/>
    <property type="evidence" value="ECO:0007669"/>
    <property type="project" value="TreeGrafter"/>
</dbReference>
<comment type="similarity">
    <text evidence="1">Belongs to the non-flavoprotein flavin reductase family.</text>
</comment>
<evidence type="ECO:0000256" key="2">
    <source>
        <dbReference type="ARBA" id="ARBA00023002"/>
    </source>
</evidence>
<dbReference type="InterPro" id="IPR002563">
    <property type="entry name" value="Flavin_Rdtase-like_dom"/>
</dbReference>
<dbReference type="RefSeq" id="WP_053252803.1">
    <property type="nucleotide sequence ID" value="NZ_LGAP01000039.1"/>
</dbReference>
<dbReference type="InterPro" id="IPR012349">
    <property type="entry name" value="Split_barrel_FMN-bd"/>
</dbReference>
<dbReference type="Proteomes" id="UP000037425">
    <property type="component" value="Unassembled WGS sequence"/>
</dbReference>
<feature type="domain" description="Flavin reductase like" evidence="3">
    <location>
        <begin position="33"/>
        <end position="179"/>
    </location>
</feature>
<evidence type="ECO:0000259" key="3">
    <source>
        <dbReference type="SMART" id="SM00903"/>
    </source>
</evidence>
<proteinExistence type="inferred from homology"/>
<evidence type="ECO:0000313" key="5">
    <source>
        <dbReference type="Proteomes" id="UP000037425"/>
    </source>
</evidence>
<evidence type="ECO:0000256" key="1">
    <source>
        <dbReference type="ARBA" id="ARBA00008898"/>
    </source>
</evidence>
<sequence length="182" mass="18950">MNIALAASSAFTTPSQAVNRPVPVTPSELKSAMRNLSGGVSVITAGIGDDRTGATVTSATALSVDPPTMIVNINRTSSTWPVIERYRHFCVNILASEQQDVAERFAGFGGLKGAARYGGADWRTLVSGASALNGALAAIDCEVEEIIERHSHAIILGRVLAIAAGAGEPVLYHGGRYGSFQP</sequence>
<accession>A0A0L8BFT8</accession>
<dbReference type="Gene3D" id="2.30.110.10">
    <property type="entry name" value="Electron Transport, Fmn-binding Protein, Chain A"/>
    <property type="match status" value="1"/>
</dbReference>
<comment type="caution">
    <text evidence="4">The sequence shown here is derived from an EMBL/GenBank/DDBJ whole genome shotgun (WGS) entry which is preliminary data.</text>
</comment>
<organism evidence="4 5">
    <name type="scientific">Ensifer adhaerens</name>
    <name type="common">Sinorhizobium morelense</name>
    <dbReference type="NCBI Taxonomy" id="106592"/>
    <lineage>
        <taxon>Bacteria</taxon>
        <taxon>Pseudomonadati</taxon>
        <taxon>Pseudomonadota</taxon>
        <taxon>Alphaproteobacteria</taxon>
        <taxon>Hyphomicrobiales</taxon>
        <taxon>Rhizobiaceae</taxon>
        <taxon>Sinorhizobium/Ensifer group</taxon>
        <taxon>Ensifer</taxon>
    </lineage>
</organism>
<dbReference type="PANTHER" id="PTHR30466">
    <property type="entry name" value="FLAVIN REDUCTASE"/>
    <property type="match status" value="1"/>
</dbReference>
<dbReference type="SUPFAM" id="SSF50475">
    <property type="entry name" value="FMN-binding split barrel"/>
    <property type="match status" value="1"/>
</dbReference>
<dbReference type="PATRIC" id="fig|106592.7.peg.5509"/>